<keyword evidence="3" id="KW-0808">Transferase</keyword>
<reference evidence="11" key="1">
    <citation type="journal article" date="2021" name="G3 (Bethesda)">
        <title>Genome and transcriptome analysis of the beet armyworm Spodoptera exigua reveals targets for pest control. .</title>
        <authorList>
            <person name="Simon S."/>
            <person name="Breeschoten T."/>
            <person name="Jansen H.J."/>
            <person name="Dirks R.P."/>
            <person name="Schranz M.E."/>
            <person name="Ros V.I.D."/>
        </authorList>
    </citation>
    <scope>NUCLEOTIDE SEQUENCE</scope>
    <source>
        <strain evidence="11">TB_SE_WUR_2020</strain>
    </source>
</reference>
<dbReference type="Proteomes" id="UP000814243">
    <property type="component" value="Unassembled WGS sequence"/>
</dbReference>
<dbReference type="AlphaFoldDB" id="A0A922MYG6"/>
<evidence type="ECO:0000313" key="12">
    <source>
        <dbReference type="Proteomes" id="UP000814243"/>
    </source>
</evidence>
<dbReference type="GO" id="GO:0016779">
    <property type="term" value="F:nucleotidyltransferase activity"/>
    <property type="evidence" value="ECO:0007669"/>
    <property type="project" value="UniProtKB-KW"/>
</dbReference>
<keyword evidence="5" id="KW-0479">Metal-binding</keyword>
<dbReference type="Pfam" id="PF02696">
    <property type="entry name" value="SelO"/>
    <property type="match status" value="2"/>
</dbReference>
<keyword evidence="4" id="KW-0548">Nucleotidyltransferase</keyword>
<evidence type="ECO:0000256" key="9">
    <source>
        <dbReference type="ARBA" id="ARBA00031547"/>
    </source>
</evidence>
<comment type="caution">
    <text evidence="11">The sequence shown here is derived from an EMBL/GenBank/DDBJ whole genome shotgun (WGS) entry which is preliminary data.</text>
</comment>
<keyword evidence="7" id="KW-0067">ATP-binding</keyword>
<evidence type="ECO:0000256" key="4">
    <source>
        <dbReference type="ARBA" id="ARBA00022695"/>
    </source>
</evidence>
<evidence type="ECO:0000256" key="7">
    <source>
        <dbReference type="ARBA" id="ARBA00022840"/>
    </source>
</evidence>
<name>A0A922MYG6_SPOEX</name>
<evidence type="ECO:0000256" key="2">
    <source>
        <dbReference type="ARBA" id="ARBA00009747"/>
    </source>
</evidence>
<keyword evidence="6" id="KW-0547">Nucleotide-binding</keyword>
<protein>
    <recommendedName>
        <fullName evidence="9">Selenoprotein O</fullName>
    </recommendedName>
</protein>
<dbReference type="PANTHER" id="PTHR12153">
    <property type="entry name" value="SELENOPROTEIN O"/>
    <property type="match status" value="1"/>
</dbReference>
<evidence type="ECO:0000256" key="5">
    <source>
        <dbReference type="ARBA" id="ARBA00022723"/>
    </source>
</evidence>
<keyword evidence="8" id="KW-0460">Magnesium</keyword>
<dbReference type="GO" id="GO:0005524">
    <property type="term" value="F:ATP binding"/>
    <property type="evidence" value="ECO:0007669"/>
    <property type="project" value="UniProtKB-KW"/>
</dbReference>
<feature type="region of interest" description="Disordered" evidence="10">
    <location>
        <begin position="95"/>
        <end position="116"/>
    </location>
</feature>
<dbReference type="InterPro" id="IPR003846">
    <property type="entry name" value="SelO"/>
</dbReference>
<dbReference type="EMBL" id="JACEFF010000055">
    <property type="protein sequence ID" value="KAH9645224.1"/>
    <property type="molecule type" value="Genomic_DNA"/>
</dbReference>
<organism evidence="11 12">
    <name type="scientific">Spodoptera exigua</name>
    <name type="common">Beet armyworm</name>
    <name type="synonym">Noctua fulgens</name>
    <dbReference type="NCBI Taxonomy" id="7107"/>
    <lineage>
        <taxon>Eukaryota</taxon>
        <taxon>Metazoa</taxon>
        <taxon>Ecdysozoa</taxon>
        <taxon>Arthropoda</taxon>
        <taxon>Hexapoda</taxon>
        <taxon>Insecta</taxon>
        <taxon>Pterygota</taxon>
        <taxon>Neoptera</taxon>
        <taxon>Endopterygota</taxon>
        <taxon>Lepidoptera</taxon>
        <taxon>Glossata</taxon>
        <taxon>Ditrysia</taxon>
        <taxon>Noctuoidea</taxon>
        <taxon>Noctuidae</taxon>
        <taxon>Amphipyrinae</taxon>
        <taxon>Spodoptera</taxon>
    </lineage>
</organism>
<evidence type="ECO:0000256" key="8">
    <source>
        <dbReference type="ARBA" id="ARBA00022842"/>
    </source>
</evidence>
<evidence type="ECO:0000313" key="11">
    <source>
        <dbReference type="EMBL" id="KAH9645224.1"/>
    </source>
</evidence>
<evidence type="ECO:0000256" key="3">
    <source>
        <dbReference type="ARBA" id="ARBA00022679"/>
    </source>
</evidence>
<comment type="cofactor">
    <cofactor evidence="1">
        <name>Mg(2+)</name>
        <dbReference type="ChEBI" id="CHEBI:18420"/>
    </cofactor>
</comment>
<dbReference type="PANTHER" id="PTHR12153:SF18">
    <property type="entry name" value="SELENOPROTEIN O"/>
    <property type="match status" value="1"/>
</dbReference>
<dbReference type="GO" id="GO:0046872">
    <property type="term" value="F:metal ion binding"/>
    <property type="evidence" value="ECO:0007669"/>
    <property type="project" value="UniProtKB-KW"/>
</dbReference>
<sequence length="312" mass="35158">MKRAFCVLAALRTEQKQSLLGNMVLKSNFKEWKFRSTPNYAALPIDENPEYNVPTAVKDAVFSKVPTEPLAGTLHLVCASDDALTDLLDLHPSVAESEDKGESWQPQLKGSGETPYSRFGDGRAVLRSSVREMVASEACHHLGIPTTRAAALVVSDDHKVWRDKTYSGRAKQERAAIVMRLANAWYRIGSLEILLKRREPHTLKLLTDFIIKVSLGFTHGVLNTDNISLLGVTIDYGPYGFIDHYYHHYVPNTSDDMGRYAFNKQPEVEPQHLSDKTVLETKWSLSKLSGVPAWDKWVESYQDRLKKENGNI</sequence>
<comment type="similarity">
    <text evidence="2">Belongs to the SELO family.</text>
</comment>
<proteinExistence type="inferred from homology"/>
<evidence type="ECO:0000256" key="6">
    <source>
        <dbReference type="ARBA" id="ARBA00022741"/>
    </source>
</evidence>
<evidence type="ECO:0000256" key="10">
    <source>
        <dbReference type="SAM" id="MobiDB-lite"/>
    </source>
</evidence>
<gene>
    <name evidence="11" type="ORF">HF086_018269</name>
</gene>
<evidence type="ECO:0000256" key="1">
    <source>
        <dbReference type="ARBA" id="ARBA00001946"/>
    </source>
</evidence>
<accession>A0A922MYG6</accession>